<organism evidence="1 2">
    <name type="scientific">Devosia crocina</name>
    <dbReference type="NCBI Taxonomy" id="429728"/>
    <lineage>
        <taxon>Bacteria</taxon>
        <taxon>Pseudomonadati</taxon>
        <taxon>Pseudomonadota</taxon>
        <taxon>Alphaproteobacteria</taxon>
        <taxon>Hyphomicrobiales</taxon>
        <taxon>Devosiaceae</taxon>
        <taxon>Devosia</taxon>
    </lineage>
</organism>
<accession>A0A1I7N741</accession>
<proteinExistence type="predicted"/>
<evidence type="ECO:0000313" key="1">
    <source>
        <dbReference type="EMBL" id="SFV30474.1"/>
    </source>
</evidence>
<dbReference type="AlphaFoldDB" id="A0A1I7N741"/>
<reference evidence="1 2" key="1">
    <citation type="submission" date="2016-10" db="EMBL/GenBank/DDBJ databases">
        <authorList>
            <person name="de Groot N.N."/>
        </authorList>
    </citation>
    <scope>NUCLEOTIDE SEQUENCE [LARGE SCALE GENOMIC DNA]</scope>
    <source>
        <strain evidence="1 2">IPL20</strain>
    </source>
</reference>
<dbReference type="Proteomes" id="UP000199074">
    <property type="component" value="Unassembled WGS sequence"/>
</dbReference>
<name>A0A1I7N741_9HYPH</name>
<evidence type="ECO:0000313" key="2">
    <source>
        <dbReference type="Proteomes" id="UP000199074"/>
    </source>
</evidence>
<protein>
    <submittedName>
        <fullName evidence="1">Uncharacterized protein</fullName>
    </submittedName>
</protein>
<sequence length="44" mass="5284">MDKQNNLISRAFNALVEGRQRQAQRYVAEFERTHAHLRNKNTDR</sequence>
<dbReference type="RefSeq" id="WP_280140621.1">
    <property type="nucleotide sequence ID" value="NZ_FPCK01000001.1"/>
</dbReference>
<dbReference type="STRING" id="429728.SAMN05216456_1029"/>
<dbReference type="EMBL" id="FPCK01000001">
    <property type="protein sequence ID" value="SFV30474.1"/>
    <property type="molecule type" value="Genomic_DNA"/>
</dbReference>
<gene>
    <name evidence="1" type="ORF">SAMN05216456_1029</name>
</gene>
<keyword evidence="2" id="KW-1185">Reference proteome</keyword>